<accession>A0AAV2ZEM8</accession>
<dbReference type="Gene3D" id="3.40.50.1820">
    <property type="entry name" value="alpha/beta hydrolase"/>
    <property type="match status" value="1"/>
</dbReference>
<evidence type="ECO:0000256" key="2">
    <source>
        <dbReference type="SAM" id="Phobius"/>
    </source>
</evidence>
<evidence type="ECO:0000256" key="3">
    <source>
        <dbReference type="SAM" id="SignalP"/>
    </source>
</evidence>
<feature type="signal peptide" evidence="3">
    <location>
        <begin position="1"/>
        <end position="23"/>
    </location>
</feature>
<gene>
    <name evidence="4" type="ORF">N0F65_000765</name>
</gene>
<reference evidence="4" key="2">
    <citation type="journal article" date="2023" name="Microbiol Resour">
        <title>Decontamination and Annotation of the Draft Genome Sequence of the Oomycete Lagenidium giganteum ARSEF 373.</title>
        <authorList>
            <person name="Morgan W.R."/>
            <person name="Tartar A."/>
        </authorList>
    </citation>
    <scope>NUCLEOTIDE SEQUENCE</scope>
    <source>
        <strain evidence="4">ARSEF 373</strain>
    </source>
</reference>
<evidence type="ECO:0000313" key="5">
    <source>
        <dbReference type="Proteomes" id="UP001146120"/>
    </source>
</evidence>
<dbReference type="InterPro" id="IPR029058">
    <property type="entry name" value="AB_hydrolase_fold"/>
</dbReference>
<keyword evidence="5" id="KW-1185">Reference proteome</keyword>
<evidence type="ECO:0000256" key="1">
    <source>
        <dbReference type="SAM" id="MobiDB-lite"/>
    </source>
</evidence>
<dbReference type="EMBL" id="DAKRPA010000003">
    <property type="protein sequence ID" value="DBA05077.1"/>
    <property type="molecule type" value="Genomic_DNA"/>
</dbReference>
<keyword evidence="2" id="KW-0472">Membrane</keyword>
<proteinExistence type="predicted"/>
<dbReference type="Proteomes" id="UP001146120">
    <property type="component" value="Unassembled WGS sequence"/>
</dbReference>
<dbReference type="SUPFAM" id="SSF53474">
    <property type="entry name" value="alpha/beta-Hydrolases"/>
    <property type="match status" value="1"/>
</dbReference>
<protein>
    <recommendedName>
        <fullName evidence="6">AB hydrolase-1 domain-containing protein</fullName>
    </recommendedName>
</protein>
<comment type="caution">
    <text evidence="4">The sequence shown here is derived from an EMBL/GenBank/DDBJ whole genome shotgun (WGS) entry which is preliminary data.</text>
</comment>
<feature type="transmembrane region" description="Helical" evidence="2">
    <location>
        <begin position="645"/>
        <end position="668"/>
    </location>
</feature>
<keyword evidence="3" id="KW-0732">Signal</keyword>
<keyword evidence="2" id="KW-0812">Transmembrane</keyword>
<feature type="chain" id="PRO_5043640604" description="AB hydrolase-1 domain-containing protein" evidence="3">
    <location>
        <begin position="24"/>
        <end position="711"/>
    </location>
</feature>
<organism evidence="4 5">
    <name type="scientific">Lagenidium giganteum</name>
    <dbReference type="NCBI Taxonomy" id="4803"/>
    <lineage>
        <taxon>Eukaryota</taxon>
        <taxon>Sar</taxon>
        <taxon>Stramenopiles</taxon>
        <taxon>Oomycota</taxon>
        <taxon>Peronosporomycetes</taxon>
        <taxon>Pythiales</taxon>
        <taxon>Pythiaceae</taxon>
    </lineage>
</organism>
<name>A0AAV2ZEM8_9STRA</name>
<sequence>MNMSLLRLLWLALAVVAVVPCHALQINGWFNCTPTRSSLKRYDYELASIEELGKNDTKIMGLINSPPFVECAVALMPLCRPGICDDPQNQTVNVFPRRISALTNSTPPQSIWLTNDGPGVLDRTTCECSARGWIMGCVWVVLTQLSVLCDAVDQQAMALFQNMSGQVSVYTMDLRGSGRSSPLTCLASQVQTSESLGGSQLAVSEIDNCARDLQLQFNSNISGFSLFSAAADLNTLITTIHSEDERVYAYGAGFGSTVMQYLMRSFRPPQVAGYLLDGVFSVVGSATPAPMASRWDDSFSAVAKRFLRLSEDEFTCSTFFGTSRLGINQTLNRLIRHFDEPKTSVCSSFVAQRRILDVWDEIGGYIDYASTDGSTGTEGEPRSYELRRLLGQLLPNPRLRMLIPPLIYRLNRCTAQDLGVLLRFLSVSAAVGLDLNLHDELIIFSENWEQPSPTSSSFQQRLSQSLFACNINRRMVERYCAFTLSRDNACRKYGRSSDAYMPIAYDRDRLANLSFLPANAANKPTAFALVGELDPYTPRESADLFVKATQAASLEAGSAVIPGGSAGVIQFDCGFATIRAFVMSGGNVSAVLEEPCLAAPSKVLLTMSTEATLQILRTTNAYEGVLTLTADADNARRKTSSFRQAFILVCVAFGFSMIVLLLVLFALFDRQRSERTERNERKDTPRRPTRTDRRREPEQSLPMLRRADTVV</sequence>
<evidence type="ECO:0000313" key="4">
    <source>
        <dbReference type="EMBL" id="DBA05077.1"/>
    </source>
</evidence>
<evidence type="ECO:0008006" key="6">
    <source>
        <dbReference type="Google" id="ProtNLM"/>
    </source>
</evidence>
<reference evidence="4" key="1">
    <citation type="submission" date="2022-11" db="EMBL/GenBank/DDBJ databases">
        <authorList>
            <person name="Morgan W.R."/>
            <person name="Tartar A."/>
        </authorList>
    </citation>
    <scope>NUCLEOTIDE SEQUENCE</scope>
    <source>
        <strain evidence="4">ARSEF 373</strain>
    </source>
</reference>
<keyword evidence="2" id="KW-1133">Transmembrane helix</keyword>
<feature type="region of interest" description="Disordered" evidence="1">
    <location>
        <begin position="675"/>
        <end position="711"/>
    </location>
</feature>
<dbReference type="AlphaFoldDB" id="A0AAV2ZEM8"/>
<feature type="compositionally biased region" description="Basic and acidic residues" evidence="1">
    <location>
        <begin position="675"/>
        <end position="698"/>
    </location>
</feature>